<protein>
    <recommendedName>
        <fullName evidence="4">Lipoprotein</fullName>
    </recommendedName>
</protein>
<name>A0ABU0ZYI1_9FLAO</name>
<sequence>MKKFLIIISGFLILSSCISIHKAERIENYKLSTKKINQVDLTSYVIQYSGNGMRHFENMYQRFFDVEDHFSIYELETTSLFGSEKFKVFSHFDQDYDKSLSIFDVIDSAQESKKTQQEKDRDKPYKDRREEQDRKNNKVEYVYIQIMGEDGQDILAEKSMRKDAILQKLHQLRKQLNR</sequence>
<evidence type="ECO:0000256" key="1">
    <source>
        <dbReference type="SAM" id="MobiDB-lite"/>
    </source>
</evidence>
<dbReference type="PROSITE" id="PS51257">
    <property type="entry name" value="PROKAR_LIPOPROTEIN"/>
    <property type="match status" value="1"/>
</dbReference>
<accession>A0ABU0ZYI1</accession>
<gene>
    <name evidence="2" type="ORF">RBU60_02965</name>
</gene>
<feature type="region of interest" description="Disordered" evidence="1">
    <location>
        <begin position="111"/>
        <end position="134"/>
    </location>
</feature>
<organism evidence="2 3">
    <name type="scientific">Mesonia profundi</name>
    <dbReference type="NCBI Taxonomy" id="3070998"/>
    <lineage>
        <taxon>Bacteria</taxon>
        <taxon>Pseudomonadati</taxon>
        <taxon>Bacteroidota</taxon>
        <taxon>Flavobacteriia</taxon>
        <taxon>Flavobacteriales</taxon>
        <taxon>Flavobacteriaceae</taxon>
        <taxon>Mesonia</taxon>
    </lineage>
</organism>
<evidence type="ECO:0008006" key="4">
    <source>
        <dbReference type="Google" id="ProtNLM"/>
    </source>
</evidence>
<reference evidence="2 3" key="1">
    <citation type="submission" date="2023-08" db="EMBL/GenBank/DDBJ databases">
        <title>Mesonia sp. MT50, isolated from deep-sea sediment of the Mariana Trench.</title>
        <authorList>
            <person name="Fu H."/>
        </authorList>
    </citation>
    <scope>NUCLEOTIDE SEQUENCE [LARGE SCALE GENOMIC DNA]</scope>
    <source>
        <strain evidence="2 3">MT50</strain>
    </source>
</reference>
<comment type="caution">
    <text evidence="2">The sequence shown here is derived from an EMBL/GenBank/DDBJ whole genome shotgun (WGS) entry which is preliminary data.</text>
</comment>
<dbReference type="RefSeq" id="WP_308863174.1">
    <property type="nucleotide sequence ID" value="NZ_JAVHUL010000005.1"/>
</dbReference>
<proteinExistence type="predicted"/>
<dbReference type="Proteomes" id="UP001230915">
    <property type="component" value="Unassembled WGS sequence"/>
</dbReference>
<evidence type="ECO:0000313" key="3">
    <source>
        <dbReference type="Proteomes" id="UP001230915"/>
    </source>
</evidence>
<dbReference type="EMBL" id="JAVHUL010000005">
    <property type="protein sequence ID" value="MDQ7916522.1"/>
    <property type="molecule type" value="Genomic_DNA"/>
</dbReference>
<keyword evidence="3" id="KW-1185">Reference proteome</keyword>
<evidence type="ECO:0000313" key="2">
    <source>
        <dbReference type="EMBL" id="MDQ7916522.1"/>
    </source>
</evidence>